<evidence type="ECO:0000313" key="2">
    <source>
        <dbReference type="EMBL" id="MBW0590696.1"/>
    </source>
</evidence>
<proteinExistence type="predicted"/>
<keyword evidence="3" id="KW-1185">Reference proteome</keyword>
<evidence type="ECO:0000256" key="1">
    <source>
        <dbReference type="SAM" id="MobiDB-lite"/>
    </source>
</evidence>
<sequence>MPPTPLTIHPQDETTMLPPSPPSQLLTLPPPLLAILALLRRPQDIPPTLPSTLFMPPHPHHLPRFRITSIVYSGLLAYTINTIKEIC</sequence>
<organism evidence="2 3">
    <name type="scientific">Austropuccinia psidii MF-1</name>
    <dbReference type="NCBI Taxonomy" id="1389203"/>
    <lineage>
        <taxon>Eukaryota</taxon>
        <taxon>Fungi</taxon>
        <taxon>Dikarya</taxon>
        <taxon>Basidiomycota</taxon>
        <taxon>Pucciniomycotina</taxon>
        <taxon>Pucciniomycetes</taxon>
        <taxon>Pucciniales</taxon>
        <taxon>Sphaerophragmiaceae</taxon>
        <taxon>Austropuccinia</taxon>
    </lineage>
</organism>
<feature type="region of interest" description="Disordered" evidence="1">
    <location>
        <begin position="1"/>
        <end position="22"/>
    </location>
</feature>
<gene>
    <name evidence="2" type="ORF">O181_130411</name>
</gene>
<accession>A0A9Q3L2R5</accession>
<dbReference type="AlphaFoldDB" id="A0A9Q3L2R5"/>
<reference evidence="2" key="1">
    <citation type="submission" date="2021-03" db="EMBL/GenBank/DDBJ databases">
        <title>Draft genome sequence of rust myrtle Austropuccinia psidii MF-1, a brazilian biotype.</title>
        <authorList>
            <person name="Quecine M.C."/>
            <person name="Pachon D.M.R."/>
            <person name="Bonatelli M.L."/>
            <person name="Correr F.H."/>
            <person name="Franceschini L.M."/>
            <person name="Leite T.F."/>
            <person name="Margarido G.R.A."/>
            <person name="Almeida C.A."/>
            <person name="Ferrarezi J.A."/>
            <person name="Labate C.A."/>
        </authorList>
    </citation>
    <scope>NUCLEOTIDE SEQUENCE</scope>
    <source>
        <strain evidence="2">MF-1</strain>
    </source>
</reference>
<comment type="caution">
    <text evidence="2">The sequence shown here is derived from an EMBL/GenBank/DDBJ whole genome shotgun (WGS) entry which is preliminary data.</text>
</comment>
<evidence type="ECO:0000313" key="3">
    <source>
        <dbReference type="Proteomes" id="UP000765509"/>
    </source>
</evidence>
<name>A0A9Q3L2R5_9BASI</name>
<dbReference type="EMBL" id="AVOT02139607">
    <property type="protein sequence ID" value="MBW0590696.1"/>
    <property type="molecule type" value="Genomic_DNA"/>
</dbReference>
<protein>
    <submittedName>
        <fullName evidence="2">Uncharacterized protein</fullName>
    </submittedName>
</protein>
<dbReference type="Proteomes" id="UP000765509">
    <property type="component" value="Unassembled WGS sequence"/>
</dbReference>